<name>A0A5Q2RJK4_9ACTN</name>
<dbReference type="InterPro" id="IPR016039">
    <property type="entry name" value="Thiolase-like"/>
</dbReference>
<protein>
    <submittedName>
        <fullName evidence="2">Transporter</fullName>
    </submittedName>
</protein>
<dbReference type="PANTHER" id="PTHR42870:SF1">
    <property type="entry name" value="NON-SPECIFIC LIPID-TRANSFER PROTEIN-LIKE 2"/>
    <property type="match status" value="1"/>
</dbReference>
<dbReference type="GO" id="GO:0016747">
    <property type="term" value="F:acyltransferase activity, transferring groups other than amino-acyl groups"/>
    <property type="evidence" value="ECO:0007669"/>
    <property type="project" value="InterPro"/>
</dbReference>
<gene>
    <name evidence="2" type="ORF">GH723_02250</name>
</gene>
<dbReference type="Pfam" id="PF22691">
    <property type="entry name" value="Thiolase_C_1"/>
    <property type="match status" value="1"/>
</dbReference>
<dbReference type="CDD" id="cd00829">
    <property type="entry name" value="SCP-x_thiolase"/>
    <property type="match status" value="1"/>
</dbReference>
<evidence type="ECO:0000313" key="2">
    <source>
        <dbReference type="EMBL" id="QGG94020.1"/>
    </source>
</evidence>
<evidence type="ECO:0000313" key="3">
    <source>
        <dbReference type="Proteomes" id="UP000334019"/>
    </source>
</evidence>
<dbReference type="PIRSF" id="PIRSF000429">
    <property type="entry name" value="Ac-CoA_Ac_transf"/>
    <property type="match status" value="1"/>
</dbReference>
<dbReference type="PANTHER" id="PTHR42870">
    <property type="entry name" value="ACETYL-COA C-ACETYLTRANSFERASE"/>
    <property type="match status" value="1"/>
</dbReference>
<proteinExistence type="predicted"/>
<organism evidence="2 3">
    <name type="scientific">Actinomarinicola tropica</name>
    <dbReference type="NCBI Taxonomy" id="2789776"/>
    <lineage>
        <taxon>Bacteria</taxon>
        <taxon>Bacillati</taxon>
        <taxon>Actinomycetota</taxon>
        <taxon>Acidimicrobiia</taxon>
        <taxon>Acidimicrobiales</taxon>
        <taxon>Iamiaceae</taxon>
        <taxon>Actinomarinicola</taxon>
    </lineage>
</organism>
<dbReference type="KEGG" id="atq:GH723_02250"/>
<keyword evidence="3" id="KW-1185">Reference proteome</keyword>
<accession>A0A5Q2RJK4</accession>
<dbReference type="AlphaFoldDB" id="A0A5Q2RJK4"/>
<dbReference type="SUPFAM" id="SSF53901">
    <property type="entry name" value="Thiolase-like"/>
    <property type="match status" value="2"/>
</dbReference>
<feature type="domain" description="Thiolase C-terminal" evidence="1">
    <location>
        <begin position="265"/>
        <end position="394"/>
    </location>
</feature>
<reference evidence="2 3" key="1">
    <citation type="submission" date="2019-11" db="EMBL/GenBank/DDBJ databases">
        <authorList>
            <person name="He Y."/>
        </authorList>
    </citation>
    <scope>NUCLEOTIDE SEQUENCE [LARGE SCALE GENOMIC DNA]</scope>
    <source>
        <strain evidence="2 3">SCSIO 58843</strain>
    </source>
</reference>
<dbReference type="InterPro" id="IPR055140">
    <property type="entry name" value="Thiolase_C_2"/>
</dbReference>
<evidence type="ECO:0000259" key="1">
    <source>
        <dbReference type="Pfam" id="PF22691"/>
    </source>
</evidence>
<dbReference type="EMBL" id="CP045851">
    <property type="protein sequence ID" value="QGG94020.1"/>
    <property type="molecule type" value="Genomic_DNA"/>
</dbReference>
<dbReference type="InterPro" id="IPR002155">
    <property type="entry name" value="Thiolase"/>
</dbReference>
<sequence>MPAAGAPGGRGPWGSTAIVGVGETDYVRASDRHVCDLILDASMAAIVDAGLAPADIDGIIPPPGFMSTEEIAANLGVPDVAYHVSVLMGGASPTASLQTAAMAVDAGLADAVLVTLGWNGYSALRPKPDARPTKRTMNLGPMGETVRNLYAPYGLMSAAQHYSLYLRHYVERYGVPADGAAAVALTCREHAQRNGKAMMRGRPLSREEYDAAPYIAEPLRKYDCCLETDCAAAVVVTSLERARDLPHAPVVYLAGAEGHPQPADEIVGRADLLELGIHRAAPRAFARAGVGPQDIDVLEIYDCFTYVVLLQLEALGYAEPGGAADFVADGNISLEGRFPMNTHGGLLSQGHCWGLNHLVEATRQLRGEAGEAQVSGAELALVTGYGDLGDGSVAILGVDR</sequence>
<dbReference type="Gene3D" id="3.40.47.10">
    <property type="match status" value="1"/>
</dbReference>
<dbReference type="Proteomes" id="UP000334019">
    <property type="component" value="Chromosome"/>
</dbReference>